<evidence type="ECO:0000256" key="2">
    <source>
        <dbReference type="SAM" id="MobiDB-lite"/>
    </source>
</evidence>
<feature type="compositionally biased region" description="Acidic residues" evidence="2">
    <location>
        <begin position="1078"/>
        <end position="1110"/>
    </location>
</feature>
<keyword evidence="5" id="KW-1185">Reference proteome</keyword>
<feature type="region of interest" description="Disordered" evidence="2">
    <location>
        <begin position="401"/>
        <end position="458"/>
    </location>
</feature>
<feature type="compositionally biased region" description="Basic and acidic residues" evidence="2">
    <location>
        <begin position="616"/>
        <end position="626"/>
    </location>
</feature>
<comment type="caution">
    <text evidence="4">The sequence shown here is derived from an EMBL/GenBank/DDBJ whole genome shotgun (WGS) entry which is preliminary data.</text>
</comment>
<reference evidence="4" key="2">
    <citation type="submission" date="2020-06" db="EMBL/GenBank/DDBJ databases">
        <title>Helianthus annuus Genome sequencing and assembly Release 2.</title>
        <authorList>
            <person name="Gouzy J."/>
            <person name="Langlade N."/>
            <person name="Munos S."/>
        </authorList>
    </citation>
    <scope>NUCLEOTIDE SEQUENCE</scope>
    <source>
        <tissue evidence="4">Leaves</tissue>
    </source>
</reference>
<keyword evidence="1" id="KW-0175">Coiled coil</keyword>
<feature type="region of interest" description="Disordered" evidence="2">
    <location>
        <begin position="1076"/>
        <end position="1118"/>
    </location>
</feature>
<sequence length="1118" mass="124977">MTEEHQEAVSTEEGLVPVLKWDLGLFEQFVRGFRFPPEWEARYPAQGQTAADAPPGYITLYEDFFLQGNFRLPATNFLGNILHYYNFHLSQMSPPGMVRVRHFEFLCRSHGIEPTVEKFRAFYQLQRTMGFFYFASRGAAKKILLNPPKSFHDWKPKFFFIREEVLPIAMSFRDWTEAVLKEDLPIPKQALWYQQLTPTPNRVFGENVLVAAQMSDRWSPDSKEVTVLKIGDQDAQLYQAAFATFVGSMGVRPLREDEESWYEQIRGNFMYPVADAFAAPPIATEGAQFPKPRPLRSVTPAGKEVLYLSSEESVGSSNGELISWSNIFAGVLRDLGIDPEEKKKKPLKKKKTVKAGPEVTSKGAGSSRATAAAVKGTLRLRQSDLNDYVIISDSLEGLSRTADVKTGAGSSKSSGSAGSRNSDAGATPSVHEEETEEEEEDAAAQLVGRKRVRSETTAGVGSAPIVDVLPLVGKTSKLRSLYKFSPEIKKKTPEKGVTFTEPEPKRPKITIKSSQTAGDESAKEKHIAEQDVAKAVDAQRKAEERRKKEEEKKKKAEEDKKKVTEEEKKKVEEEKRKKAEEEKRKKAEEEKRALELEREQEQKKAMDKTVNVQESEVVRGSERRQGPEVVKPTHPAHVEAHDRSKIHTSKGASRYTSSGASSGGAGGYNPNVIGAKDTVGDIYYKSYTEEERGDAPHQAPWSLKQKDTFQEFGPCRDWFLNSFTPGEVNRQRAKTHEMLYRTFVLGEANARAANHQIVREWRTMVRERADWEGYRERMLKRIADFEKSKATFDEEKAKFDADKKAEEWGREGLKNKLHTAEQQLAKEKAEFKRICERDNERAFAARNKIVDLEAKVAELTAKVEDAQAEKTAKQQMEAELAETKVQLASKDKDLQAKDVEIAELKRRLNDQIDRCESLEIDLEAERVKAATAEEARTVSAAALNVAQTNYSEAQGIVDTLVSEAEWMRTHGVVLVANSILNAGELDGAVAALTDSARAVGHRGGYLECAQHVEEMLGQEFDVSHCSVTDQANAALTRAEDAYDNLALPVMDLVIEALKKDDWCQRLKAILDPPVTVELSDEEETAGDDDGNGGDDVNGGDDGTDNDGDDDGNQHDELE</sequence>
<dbReference type="Proteomes" id="UP000215914">
    <property type="component" value="Unassembled WGS sequence"/>
</dbReference>
<feature type="coiled-coil region" evidence="1">
    <location>
        <begin position="810"/>
        <end position="935"/>
    </location>
</feature>
<reference evidence="4" key="1">
    <citation type="journal article" date="2017" name="Nature">
        <title>The sunflower genome provides insights into oil metabolism, flowering and Asterid evolution.</title>
        <authorList>
            <person name="Badouin H."/>
            <person name="Gouzy J."/>
            <person name="Grassa C.J."/>
            <person name="Murat F."/>
            <person name="Staton S.E."/>
            <person name="Cottret L."/>
            <person name="Lelandais-Briere C."/>
            <person name="Owens G.L."/>
            <person name="Carrere S."/>
            <person name="Mayjonade B."/>
            <person name="Legrand L."/>
            <person name="Gill N."/>
            <person name="Kane N.C."/>
            <person name="Bowers J.E."/>
            <person name="Hubner S."/>
            <person name="Bellec A."/>
            <person name="Berard A."/>
            <person name="Berges H."/>
            <person name="Blanchet N."/>
            <person name="Boniface M.C."/>
            <person name="Brunel D."/>
            <person name="Catrice O."/>
            <person name="Chaidir N."/>
            <person name="Claudel C."/>
            <person name="Donnadieu C."/>
            <person name="Faraut T."/>
            <person name="Fievet G."/>
            <person name="Helmstetter N."/>
            <person name="King M."/>
            <person name="Knapp S.J."/>
            <person name="Lai Z."/>
            <person name="Le Paslier M.C."/>
            <person name="Lippi Y."/>
            <person name="Lorenzon L."/>
            <person name="Mandel J.R."/>
            <person name="Marage G."/>
            <person name="Marchand G."/>
            <person name="Marquand E."/>
            <person name="Bret-Mestries E."/>
            <person name="Morien E."/>
            <person name="Nambeesan S."/>
            <person name="Nguyen T."/>
            <person name="Pegot-Espagnet P."/>
            <person name="Pouilly N."/>
            <person name="Raftis F."/>
            <person name="Sallet E."/>
            <person name="Schiex T."/>
            <person name="Thomas J."/>
            <person name="Vandecasteele C."/>
            <person name="Vares D."/>
            <person name="Vear F."/>
            <person name="Vautrin S."/>
            <person name="Crespi M."/>
            <person name="Mangin B."/>
            <person name="Burke J.M."/>
            <person name="Salse J."/>
            <person name="Munos S."/>
            <person name="Vincourt P."/>
            <person name="Rieseberg L.H."/>
            <person name="Langlade N.B."/>
        </authorList>
    </citation>
    <scope>NUCLEOTIDE SEQUENCE</scope>
    <source>
        <tissue evidence="4">Leaves</tissue>
    </source>
</reference>
<dbReference type="PANTHER" id="PTHR31099">
    <property type="entry name" value="OS06G0165300 PROTEIN"/>
    <property type="match status" value="1"/>
</dbReference>
<organism evidence="4 5">
    <name type="scientific">Helianthus annuus</name>
    <name type="common">Common sunflower</name>
    <dbReference type="NCBI Taxonomy" id="4232"/>
    <lineage>
        <taxon>Eukaryota</taxon>
        <taxon>Viridiplantae</taxon>
        <taxon>Streptophyta</taxon>
        <taxon>Embryophyta</taxon>
        <taxon>Tracheophyta</taxon>
        <taxon>Spermatophyta</taxon>
        <taxon>Magnoliopsida</taxon>
        <taxon>eudicotyledons</taxon>
        <taxon>Gunneridae</taxon>
        <taxon>Pentapetalae</taxon>
        <taxon>asterids</taxon>
        <taxon>campanulids</taxon>
        <taxon>Asterales</taxon>
        <taxon>Asteraceae</taxon>
        <taxon>Asteroideae</taxon>
        <taxon>Heliantheae alliance</taxon>
        <taxon>Heliantheae</taxon>
        <taxon>Helianthus</taxon>
    </lineage>
</organism>
<evidence type="ECO:0000313" key="4">
    <source>
        <dbReference type="EMBL" id="KAF5801009.1"/>
    </source>
</evidence>
<evidence type="ECO:0000313" key="5">
    <source>
        <dbReference type="Proteomes" id="UP000215914"/>
    </source>
</evidence>
<dbReference type="InterPro" id="IPR007321">
    <property type="entry name" value="Transposase_28"/>
</dbReference>
<accession>A0A9K3IQB9</accession>
<evidence type="ECO:0000256" key="1">
    <source>
        <dbReference type="SAM" id="Coils"/>
    </source>
</evidence>
<feature type="region of interest" description="Disordered" evidence="2">
    <location>
        <begin position="493"/>
        <end position="667"/>
    </location>
</feature>
<feature type="compositionally biased region" description="Basic and acidic residues" evidence="2">
    <location>
        <begin position="520"/>
        <end position="607"/>
    </location>
</feature>
<evidence type="ECO:0000259" key="3">
    <source>
        <dbReference type="Pfam" id="PF04195"/>
    </source>
</evidence>
<dbReference type="Pfam" id="PF04195">
    <property type="entry name" value="Transposase_28"/>
    <property type="match status" value="1"/>
</dbReference>
<feature type="region of interest" description="Disordered" evidence="2">
    <location>
        <begin position="342"/>
        <end position="373"/>
    </location>
</feature>
<feature type="compositionally biased region" description="Basic and acidic residues" evidence="2">
    <location>
        <begin position="636"/>
        <end position="645"/>
    </location>
</feature>
<protein>
    <recommendedName>
        <fullName evidence="3">Transposase (putative) gypsy type domain-containing protein</fullName>
    </recommendedName>
</protein>
<dbReference type="AlphaFoldDB" id="A0A9K3IQB9"/>
<feature type="compositionally biased region" description="Basic residues" evidence="2">
    <location>
        <begin position="344"/>
        <end position="353"/>
    </location>
</feature>
<gene>
    <name evidence="4" type="ORF">HanXRQr2_Chr06g0243171</name>
</gene>
<feature type="domain" description="Transposase (putative) gypsy type" evidence="3">
    <location>
        <begin position="62"/>
        <end position="126"/>
    </location>
</feature>
<proteinExistence type="predicted"/>
<dbReference type="Gramene" id="mRNA:HanXRQr2_Chr06g0243171">
    <property type="protein sequence ID" value="mRNA:HanXRQr2_Chr06g0243171"/>
    <property type="gene ID" value="HanXRQr2_Chr06g0243171"/>
</dbReference>
<dbReference type="EMBL" id="MNCJ02000321">
    <property type="protein sequence ID" value="KAF5801009.1"/>
    <property type="molecule type" value="Genomic_DNA"/>
</dbReference>
<dbReference type="PANTHER" id="PTHR31099:SF49">
    <property type="entry name" value="MYOSIN HEAVY CHAIN-LIKE PROTEIN"/>
    <property type="match status" value="1"/>
</dbReference>
<name>A0A9K3IQB9_HELAN</name>
<feature type="compositionally biased region" description="Acidic residues" evidence="2">
    <location>
        <begin position="433"/>
        <end position="442"/>
    </location>
</feature>
<feature type="compositionally biased region" description="Low complexity" evidence="2">
    <location>
        <begin position="407"/>
        <end position="426"/>
    </location>
</feature>